<accession>A0AAJ0FU86</accession>
<sequence>MTKDDVYDAFKDIITGTNVNLGSNRSVKNKTIKGLIQQYSQAPRIKALLKSYSLTDLSNEVRKLSNSGRFTPPATAAVPAVPVATTLPCPSSSHIDVGTSVSPITKLPVKVSGAHKGTDSFTIVEPSHATVKSDDSKTARPNPALVSESKATETTIAATKLDSIPALTSLPYDAQYSMLSQMQQVLERACFRFFQDNLPAILLKNNWDCWEAAELNFCVKELAQHPSKLPGFQAARSDISISKMVASLTELRNCAVHRHRLTGSQLNTFLEISECLLNLLKDGNRLEMVKRWHQEFLKQLGELDGHEQELAQSFESVQEVFAIRRRELQQREETAVSKIEERIQNVRRNAGQMIAKVFASEGKECILKRHDAPKVKDVTVIIASGLWTVISLFVMFVITTIASVFSRILSYLI</sequence>
<evidence type="ECO:0000256" key="2">
    <source>
        <dbReference type="SAM" id="Phobius"/>
    </source>
</evidence>
<keyword evidence="4" id="KW-1185">Reference proteome</keyword>
<dbReference type="EMBL" id="JASWJB010000300">
    <property type="protein sequence ID" value="KAK2591914.1"/>
    <property type="molecule type" value="Genomic_DNA"/>
</dbReference>
<keyword evidence="1" id="KW-0175">Coiled coil</keyword>
<dbReference type="AlphaFoldDB" id="A0AAJ0FU86"/>
<keyword evidence="2" id="KW-1133">Transmembrane helix</keyword>
<keyword evidence="2" id="KW-0472">Membrane</keyword>
<organism evidence="3 4">
    <name type="scientific">Conoideocrella luteorostrata</name>
    <dbReference type="NCBI Taxonomy" id="1105319"/>
    <lineage>
        <taxon>Eukaryota</taxon>
        <taxon>Fungi</taxon>
        <taxon>Dikarya</taxon>
        <taxon>Ascomycota</taxon>
        <taxon>Pezizomycotina</taxon>
        <taxon>Sordariomycetes</taxon>
        <taxon>Hypocreomycetidae</taxon>
        <taxon>Hypocreales</taxon>
        <taxon>Clavicipitaceae</taxon>
        <taxon>Conoideocrella</taxon>
    </lineage>
</organism>
<dbReference type="Proteomes" id="UP001251528">
    <property type="component" value="Unassembled WGS sequence"/>
</dbReference>
<proteinExistence type="predicted"/>
<evidence type="ECO:0000256" key="1">
    <source>
        <dbReference type="SAM" id="Coils"/>
    </source>
</evidence>
<comment type="caution">
    <text evidence="3">The sequence shown here is derived from an EMBL/GenBank/DDBJ whole genome shotgun (WGS) entry which is preliminary data.</text>
</comment>
<evidence type="ECO:0000313" key="4">
    <source>
        <dbReference type="Proteomes" id="UP001251528"/>
    </source>
</evidence>
<reference evidence="3" key="1">
    <citation type="submission" date="2023-06" db="EMBL/GenBank/DDBJ databases">
        <title>Conoideocrella luteorostrata (Hypocreales: Clavicipitaceae), a potential biocontrol fungus for elongate hemlock scale in United States Christmas tree production areas.</title>
        <authorList>
            <person name="Barrett H."/>
            <person name="Lovett B."/>
            <person name="Macias A.M."/>
            <person name="Stajich J.E."/>
            <person name="Kasson M.T."/>
        </authorList>
    </citation>
    <scope>NUCLEOTIDE SEQUENCE</scope>
    <source>
        <strain evidence="3">ARSEF 14590</strain>
    </source>
</reference>
<gene>
    <name evidence="3" type="ORF">QQS21_010388</name>
</gene>
<feature type="transmembrane region" description="Helical" evidence="2">
    <location>
        <begin position="378"/>
        <end position="405"/>
    </location>
</feature>
<name>A0AAJ0FU86_9HYPO</name>
<protein>
    <submittedName>
        <fullName evidence="3">Uncharacterized protein</fullName>
    </submittedName>
</protein>
<evidence type="ECO:0000313" key="3">
    <source>
        <dbReference type="EMBL" id="KAK2591914.1"/>
    </source>
</evidence>
<feature type="coiled-coil region" evidence="1">
    <location>
        <begin position="329"/>
        <end position="356"/>
    </location>
</feature>
<keyword evidence="2" id="KW-0812">Transmembrane</keyword>